<reference evidence="2 3" key="1">
    <citation type="submission" date="2015-11" db="EMBL/GenBank/DDBJ databases">
        <title>Expanding the genomic diversity of Burkholderia species for the development of highly accurate diagnostics.</title>
        <authorList>
            <person name="Sahl J."/>
            <person name="Keim P."/>
            <person name="Wagner D."/>
        </authorList>
    </citation>
    <scope>NUCLEOTIDE SEQUENCE [LARGE SCALE GENOMIC DNA]</scope>
    <source>
        <strain evidence="2 3">TSV85</strain>
    </source>
</reference>
<keyword evidence="3" id="KW-1185">Reference proteome</keyword>
<keyword evidence="1" id="KW-0812">Transmembrane</keyword>
<dbReference type="Proteomes" id="UP000062788">
    <property type="component" value="Unassembled WGS sequence"/>
</dbReference>
<evidence type="ECO:0000256" key="1">
    <source>
        <dbReference type="SAM" id="Phobius"/>
    </source>
</evidence>
<gene>
    <name evidence="2" type="ORF">WS67_14525</name>
</gene>
<dbReference type="AlphaFoldDB" id="A0A103E1P0"/>
<evidence type="ECO:0000313" key="2">
    <source>
        <dbReference type="EMBL" id="KVE26802.1"/>
    </source>
</evidence>
<evidence type="ECO:0000313" key="3">
    <source>
        <dbReference type="Proteomes" id="UP000062788"/>
    </source>
</evidence>
<sequence length="86" mass="9517">MLVPFVIAKLRRYADPPIRRRGISAIPPLAQPAGHDLPQRADHRAWPAAWAIVAAAAFAIALAALLIQASFRIGLHQSIRISWWFS</sequence>
<organism evidence="2 3">
    <name type="scientific">Burkholderia singularis</name>
    <dbReference type="NCBI Taxonomy" id="1503053"/>
    <lineage>
        <taxon>Bacteria</taxon>
        <taxon>Pseudomonadati</taxon>
        <taxon>Pseudomonadota</taxon>
        <taxon>Betaproteobacteria</taxon>
        <taxon>Burkholderiales</taxon>
        <taxon>Burkholderiaceae</taxon>
        <taxon>Burkholderia</taxon>
        <taxon>pseudomallei group</taxon>
    </lineage>
</organism>
<keyword evidence="1" id="KW-0472">Membrane</keyword>
<protein>
    <submittedName>
        <fullName evidence="2">Uncharacterized protein</fullName>
    </submittedName>
</protein>
<proteinExistence type="predicted"/>
<dbReference type="EMBL" id="LOWA01000032">
    <property type="protein sequence ID" value="KVE26802.1"/>
    <property type="molecule type" value="Genomic_DNA"/>
</dbReference>
<name>A0A103E1P0_9BURK</name>
<keyword evidence="1" id="KW-1133">Transmembrane helix</keyword>
<dbReference type="RefSeq" id="WP_059517430.1">
    <property type="nucleotide sequence ID" value="NZ_LOWA01000032.1"/>
</dbReference>
<accession>A0A103E1P0</accession>
<comment type="caution">
    <text evidence="2">The sequence shown here is derived from an EMBL/GenBank/DDBJ whole genome shotgun (WGS) entry which is preliminary data.</text>
</comment>
<feature type="transmembrane region" description="Helical" evidence="1">
    <location>
        <begin position="48"/>
        <end position="71"/>
    </location>
</feature>